<keyword evidence="9" id="KW-1185">Reference proteome</keyword>
<dbReference type="InterPro" id="IPR011071">
    <property type="entry name" value="Lyase_8-like_C"/>
</dbReference>
<dbReference type="GO" id="GO:0030246">
    <property type="term" value="F:carbohydrate binding"/>
    <property type="evidence" value="ECO:0007669"/>
    <property type="project" value="InterPro"/>
</dbReference>
<comment type="similarity">
    <text evidence="1">Belongs to the polysaccharide lyase 8 family.</text>
</comment>
<dbReference type="SUPFAM" id="SSF48230">
    <property type="entry name" value="Chondroitin AC/alginate lyase"/>
    <property type="match status" value="1"/>
</dbReference>
<organism evidence="8 9">
    <name type="scientific">Cohnella fermenti</name>
    <dbReference type="NCBI Taxonomy" id="2565925"/>
    <lineage>
        <taxon>Bacteria</taxon>
        <taxon>Bacillati</taxon>
        <taxon>Bacillota</taxon>
        <taxon>Bacilli</taxon>
        <taxon>Bacillales</taxon>
        <taxon>Paenibacillaceae</taxon>
        <taxon>Cohnella</taxon>
    </lineage>
</organism>
<dbReference type="InterPro" id="IPR012970">
    <property type="entry name" value="Lyase_8_alpha_N"/>
</dbReference>
<comment type="caution">
    <text evidence="8">The sequence shown here is derived from an EMBL/GenBank/DDBJ whole genome shotgun (WGS) entry which is preliminary data.</text>
</comment>
<feature type="domain" description="Polysaccharide lyase family 8 central" evidence="5">
    <location>
        <begin position="423"/>
        <end position="683"/>
    </location>
</feature>
<evidence type="ECO:0000259" key="5">
    <source>
        <dbReference type="Pfam" id="PF02278"/>
    </source>
</evidence>
<dbReference type="Gene3D" id="2.60.220.10">
    <property type="entry name" value="Polysaccharide lyase family 8-like, C-terminal"/>
    <property type="match status" value="1"/>
</dbReference>
<proteinExistence type="inferred from homology"/>
<dbReference type="SUPFAM" id="SSF49863">
    <property type="entry name" value="Hyaluronate lyase-like, C-terminal domain"/>
    <property type="match status" value="1"/>
</dbReference>
<dbReference type="InterPro" id="IPR004103">
    <property type="entry name" value="Lyase_8_C"/>
</dbReference>
<evidence type="ECO:0000256" key="3">
    <source>
        <dbReference type="ARBA" id="ARBA00023239"/>
    </source>
</evidence>
<feature type="active site" evidence="4">
    <location>
        <position position="284"/>
    </location>
</feature>
<dbReference type="Pfam" id="PF08124">
    <property type="entry name" value="Lyase_8_N"/>
    <property type="match status" value="1"/>
</dbReference>
<dbReference type="GO" id="GO:0005975">
    <property type="term" value="P:carbohydrate metabolic process"/>
    <property type="evidence" value="ECO:0007669"/>
    <property type="project" value="InterPro"/>
</dbReference>
<accession>A0A4V3WDY0</accession>
<sequence>MEQRMAGRIRRRPLRERARAAWLVLACLILIGASIPIGAQQAAAADEFDMLRDRWLVYLTGGNDYNPADPDLAAKIGTTSSPEGTIVSDAYGYWTSMDKSVGRTYLWPDAQTGPTVVTDNASRLAYMAMAYATKGSSLKGDATLKADILGGLDWIYDHAYNETMPYMAETWWDLTIGGPRQLLNILVLMYSDVDTVRKDRILGTIEHFGATPMGYTYDFQGANRVWKTQVTMLDGILRKSAETLALARDALDDVFPYVYDIAADGFHEDGSFIQHAYYPYAGGYGINLLKELNGILYVVNGSSWDVTNPERSNITQWIFKTFEPMIYDGASMDMFRGRNISRYQSQDHDSGHWQIPVIAFAASYASASDAARIKSMAKYWLQQDTHGASSIYAAVSIFMVNYLKGILGDSSVAPRGELIGQYNFPFQDRYVHFSPGYAVGIAMRSTRTRNYEYWTGTPGYMENARAWYTAEGTTYLYNADSDQFGDSFWPTVDPKRLPGTTVDTKSKADGGDRSVPWDNSITWSGGSEIGGLYGTAGFYMSAVGSTLKAKKSYFMFDDEVVALGSGITSTDNRTIETIVENRKLNAAGSNALTVNGVVKSAAAGWSETMTGVNWAHLDGTGGYYFPAGATVKGLRETRTGSWSDINSVYTDGLTHTNSYATMWLDHGVNPTNGTYQYVLLPGKSSAETSAYAAHPQIAVLENGTDAQAVRENTLNVTGYNFWNDTVKTSGDITSNKKASVMTQEKPGESFEIAIADPTQTNNGTIEIEIARSGAYVVSKDAEVTVTQLRPTIKLTVNTNKSQGLPYRAKFSLGQPVSTDTFDSQTIGSVPAGWTAMQTSGTVSVEAFPGTANRSVKLAKTSTAAGSLAKLVKPFATALTGKVSIEARIYRTATSSFWSGPYLYDSGGVLVGSVGLSGGNIVANVGGAWQTVQPFAAGTWYTVRIVADTDADTFDLYVDNERKLSSVPLRTATANIASVAFYAADSETGTTYIDDVRVAREGASAVETLVSDSFDAQAAGSDPAGWAVTENGGSVGVANVPSAANRSVQLVKTSADTGSMVRMSRTLGQPLSGSIGIEAKVSAAATTGWWSAPYVTDSNGTLIASLAFSNGNLLANVGGTWQTVQSYAAGTWYSLRLNIDTVTDTFDLYVDGVLKLNHAALRHVADDVREVSVFAADSITGTFAVDDVGIYRCGTAPVVAAPRTLPPAPAAAPIYYAHFESQTAGANPAGLSVTENGGTVDISEVVSYGQLTDRSVELNKTSGGSGTKVGIAKSLTALSGTVSVESYVKSMSTASWLAAPYIYSGGSIAVSVALDHGKIKTYYDGSWHEVAAYQANTWYRIKVVLNTATDTYDLYVDDRLKVSGAALRTPVSGIDGIQWFIADAETGKSYVDGIRVWQ</sequence>
<dbReference type="InterPro" id="IPR013320">
    <property type="entry name" value="ConA-like_dom_sf"/>
</dbReference>
<reference evidence="8 9" key="1">
    <citation type="submission" date="2019-04" db="EMBL/GenBank/DDBJ databases">
        <title>Cohnella sp. nov. isolated from preserved vegetables.</title>
        <authorList>
            <person name="Lin S.-Y."/>
            <person name="Hung M.-H."/>
            <person name="Young C.-C."/>
        </authorList>
    </citation>
    <scope>NUCLEOTIDE SEQUENCE [LARGE SCALE GENOMIC DNA]</scope>
    <source>
        <strain evidence="8 9">CC-MHH1044</strain>
    </source>
</reference>
<dbReference type="RefSeq" id="WP_136372823.1">
    <property type="nucleotide sequence ID" value="NZ_SSOB01000044.1"/>
</dbReference>
<evidence type="ECO:0000259" key="7">
    <source>
        <dbReference type="Pfam" id="PF08124"/>
    </source>
</evidence>
<dbReference type="OrthoDB" id="2485617at2"/>
<feature type="active site" evidence="4">
    <location>
        <position position="275"/>
    </location>
</feature>
<feature type="active site" evidence="4">
    <location>
        <position position="338"/>
    </location>
</feature>
<evidence type="ECO:0000313" key="9">
    <source>
        <dbReference type="Proteomes" id="UP000310636"/>
    </source>
</evidence>
<dbReference type="InterPro" id="IPR038970">
    <property type="entry name" value="Lyase_8"/>
</dbReference>
<dbReference type="Gene3D" id="2.60.120.200">
    <property type="match status" value="1"/>
</dbReference>
<keyword evidence="2" id="KW-0732">Signal</keyword>
<dbReference type="Pfam" id="PF02278">
    <property type="entry name" value="Lyase_8"/>
    <property type="match status" value="1"/>
</dbReference>
<evidence type="ECO:0000256" key="4">
    <source>
        <dbReference type="PIRSR" id="PIRSR638970-1"/>
    </source>
</evidence>
<dbReference type="SUPFAM" id="SSF74650">
    <property type="entry name" value="Galactose mutarotase-like"/>
    <property type="match status" value="1"/>
</dbReference>
<dbReference type="Pfam" id="PF02884">
    <property type="entry name" value="Lyase_8_C"/>
    <property type="match status" value="1"/>
</dbReference>
<dbReference type="Proteomes" id="UP000310636">
    <property type="component" value="Unassembled WGS sequence"/>
</dbReference>
<protein>
    <submittedName>
        <fullName evidence="8">Uncharacterized protein</fullName>
    </submittedName>
</protein>
<dbReference type="EMBL" id="SSOB01000044">
    <property type="protein sequence ID" value="THF74149.1"/>
    <property type="molecule type" value="Genomic_DNA"/>
</dbReference>
<dbReference type="InterPro" id="IPR014718">
    <property type="entry name" value="GH-type_carb-bd"/>
</dbReference>
<dbReference type="GO" id="GO:0005576">
    <property type="term" value="C:extracellular region"/>
    <property type="evidence" value="ECO:0007669"/>
    <property type="project" value="InterPro"/>
</dbReference>
<dbReference type="InterPro" id="IPR008929">
    <property type="entry name" value="Chondroitin_lyas"/>
</dbReference>
<feature type="domain" description="Polysaccharide lyase 8 N-terminal alpha-helical" evidence="7">
    <location>
        <begin position="86"/>
        <end position="378"/>
    </location>
</feature>
<dbReference type="Gene3D" id="2.70.98.10">
    <property type="match status" value="1"/>
</dbReference>
<dbReference type="PANTHER" id="PTHR38481:SF1">
    <property type="entry name" value="HYALURONATE LYASE"/>
    <property type="match status" value="1"/>
</dbReference>
<evidence type="ECO:0000313" key="8">
    <source>
        <dbReference type="EMBL" id="THF74149.1"/>
    </source>
</evidence>
<dbReference type="SUPFAM" id="SSF49899">
    <property type="entry name" value="Concanavalin A-like lectins/glucanases"/>
    <property type="match status" value="2"/>
</dbReference>
<keyword evidence="3" id="KW-0456">Lyase</keyword>
<name>A0A4V3WDY0_9BACL</name>
<gene>
    <name evidence="8" type="ORF">E6C55_26360</name>
</gene>
<evidence type="ECO:0000256" key="2">
    <source>
        <dbReference type="ARBA" id="ARBA00022729"/>
    </source>
</evidence>
<dbReference type="GO" id="GO:0016837">
    <property type="term" value="F:carbon-oxygen lyase activity, acting on polysaccharides"/>
    <property type="evidence" value="ECO:0007669"/>
    <property type="project" value="UniProtKB-ARBA"/>
</dbReference>
<dbReference type="InterPro" id="IPR003159">
    <property type="entry name" value="Lyase_8_central_dom"/>
</dbReference>
<feature type="domain" description="Polysaccharide lyase family 8 C-terminal" evidence="6">
    <location>
        <begin position="699"/>
        <end position="762"/>
    </location>
</feature>
<dbReference type="Gene3D" id="1.50.10.100">
    <property type="entry name" value="Chondroitin AC/alginate lyase"/>
    <property type="match status" value="1"/>
</dbReference>
<evidence type="ECO:0000259" key="6">
    <source>
        <dbReference type="Pfam" id="PF02884"/>
    </source>
</evidence>
<dbReference type="CDD" id="cd01083">
    <property type="entry name" value="GAG_Lyase"/>
    <property type="match status" value="1"/>
</dbReference>
<dbReference type="PANTHER" id="PTHR38481">
    <property type="entry name" value="HYALURONATE LYASE"/>
    <property type="match status" value="1"/>
</dbReference>
<evidence type="ECO:0000256" key="1">
    <source>
        <dbReference type="ARBA" id="ARBA00006699"/>
    </source>
</evidence>
<dbReference type="InterPro" id="IPR011013">
    <property type="entry name" value="Gal_mutarotase_sf_dom"/>
</dbReference>